<reference evidence="4 5" key="1">
    <citation type="submission" date="2019-11" db="EMBL/GenBank/DDBJ databases">
        <authorList>
            <person name="Cho J.-C."/>
        </authorList>
    </citation>
    <scope>NUCLEOTIDE SEQUENCE [LARGE SCALE GENOMIC DNA]</scope>
    <source>
        <strain evidence="3 4">JH1073</strain>
        <strain evidence="2 5">JH702</strain>
    </source>
</reference>
<sequence length="102" mass="11152">MQREQAALDDAGVQILAISTDNLNGPAGLYEQQGYEFPVLFTALDTSIPEQYGVFNLFGDGLASASVFLIDTNGEIVWKSVGLNYTHQVEASEIIEQVEKLK</sequence>
<dbReference type="GO" id="GO:0016209">
    <property type="term" value="F:antioxidant activity"/>
    <property type="evidence" value="ECO:0007669"/>
    <property type="project" value="InterPro"/>
</dbReference>
<dbReference type="Proteomes" id="UP001321249">
    <property type="component" value="Unassembled WGS sequence"/>
</dbReference>
<reference evidence="3" key="2">
    <citation type="journal article" date="2023" name="Nat. Commun.">
        <title>Cultivation of marine bacteria of the SAR202 clade.</title>
        <authorList>
            <person name="Lim Y."/>
            <person name="Seo J.H."/>
            <person name="Giovannoni S.J."/>
            <person name="Kang I."/>
            <person name="Cho J.C."/>
        </authorList>
    </citation>
    <scope>NUCLEOTIDE SEQUENCE</scope>
    <source>
        <strain evidence="3">JH1073</strain>
    </source>
</reference>
<dbReference type="GO" id="GO:0016491">
    <property type="term" value="F:oxidoreductase activity"/>
    <property type="evidence" value="ECO:0007669"/>
    <property type="project" value="InterPro"/>
</dbReference>
<name>A0AAJ5ZBS5_9CHLR</name>
<dbReference type="Pfam" id="PF00578">
    <property type="entry name" value="AhpC-TSA"/>
    <property type="match status" value="1"/>
</dbReference>
<evidence type="ECO:0000313" key="3">
    <source>
        <dbReference type="EMBL" id="WFG38457.1"/>
    </source>
</evidence>
<evidence type="ECO:0000313" key="2">
    <source>
        <dbReference type="EMBL" id="MDG0867044.1"/>
    </source>
</evidence>
<dbReference type="SUPFAM" id="SSF52833">
    <property type="entry name" value="Thioredoxin-like"/>
    <property type="match status" value="1"/>
</dbReference>
<proteinExistence type="predicted"/>
<organism evidence="3 4">
    <name type="scientific">Candidatus Lucifugimonas marina</name>
    <dbReference type="NCBI Taxonomy" id="3038979"/>
    <lineage>
        <taxon>Bacteria</taxon>
        <taxon>Bacillati</taxon>
        <taxon>Chloroflexota</taxon>
        <taxon>Dehalococcoidia</taxon>
        <taxon>SAR202 cluster</taxon>
        <taxon>Candidatus Lucifugimonadales</taxon>
        <taxon>Candidatus Lucifugimonadaceae</taxon>
        <taxon>Candidatus Lucifugimonas</taxon>
    </lineage>
</organism>
<gene>
    <name evidence="2" type="ORF">GKO46_08155</name>
    <name evidence="3" type="ORF">GKO48_02160</name>
</gene>
<dbReference type="InterPro" id="IPR036249">
    <property type="entry name" value="Thioredoxin-like_sf"/>
</dbReference>
<dbReference type="Gene3D" id="3.40.30.10">
    <property type="entry name" value="Glutaredoxin"/>
    <property type="match status" value="1"/>
</dbReference>
<feature type="domain" description="Alkyl hydroperoxide reductase subunit C/ Thiol specific antioxidant" evidence="1">
    <location>
        <begin position="1"/>
        <end position="78"/>
    </location>
</feature>
<evidence type="ECO:0000313" key="5">
    <source>
        <dbReference type="Proteomes" id="UP001321249"/>
    </source>
</evidence>
<dbReference type="AlphaFoldDB" id="A0AAJ5ZBS5"/>
<dbReference type="InterPro" id="IPR000866">
    <property type="entry name" value="AhpC/TSA"/>
</dbReference>
<dbReference type="Proteomes" id="UP001219901">
    <property type="component" value="Chromosome"/>
</dbReference>
<keyword evidence="4" id="KW-1185">Reference proteome</keyword>
<evidence type="ECO:0000259" key="1">
    <source>
        <dbReference type="Pfam" id="PF00578"/>
    </source>
</evidence>
<dbReference type="EMBL" id="CP046147">
    <property type="protein sequence ID" value="WFG38457.1"/>
    <property type="molecule type" value="Genomic_DNA"/>
</dbReference>
<dbReference type="EMBL" id="WMBE01000002">
    <property type="protein sequence ID" value="MDG0867044.1"/>
    <property type="molecule type" value="Genomic_DNA"/>
</dbReference>
<reference evidence="4" key="3">
    <citation type="submission" date="2023-06" db="EMBL/GenBank/DDBJ databases">
        <title>Pangenomics reveal diversification of enzyme families and niche specialization in globally abundant SAR202 bacteria.</title>
        <authorList>
            <person name="Saw J.H.W."/>
        </authorList>
    </citation>
    <scope>NUCLEOTIDE SEQUENCE [LARGE SCALE GENOMIC DNA]</scope>
    <source>
        <strain evidence="4">JH1073</strain>
    </source>
</reference>
<evidence type="ECO:0000313" key="4">
    <source>
        <dbReference type="Proteomes" id="UP001219901"/>
    </source>
</evidence>
<protein>
    <submittedName>
        <fullName evidence="3">Redoxin family protein</fullName>
    </submittedName>
</protein>
<accession>A0AAJ5ZBS5</accession>